<dbReference type="AlphaFoldDB" id="A0A1B3SJX8"/>
<accession>A0A1B3SJX8</accession>
<dbReference type="RefSeq" id="WP_069116022.1">
    <property type="nucleotide sequence ID" value="NZ_CP017015.1"/>
</dbReference>
<feature type="coiled-coil region" evidence="1">
    <location>
        <begin position="259"/>
        <end position="296"/>
    </location>
</feature>
<reference evidence="2 3" key="1">
    <citation type="submission" date="2016-08" db="EMBL/GenBank/DDBJ databases">
        <title>Complete genome sequence of Spiroplasma helicoides TABS-2 (DSM 22551).</title>
        <authorList>
            <person name="Shen W.-Y."/>
            <person name="Lo W.-S."/>
            <person name="Lai Y.-C."/>
            <person name="Kuo C.-H."/>
        </authorList>
    </citation>
    <scope>NUCLEOTIDE SEQUENCE [LARGE SCALE GENOMIC DNA]</scope>
    <source>
        <strain evidence="2 3">TABS-2</strain>
    </source>
</reference>
<sequence>MAENKQFQSVLDFRPQFENIMDALVPDIQFSYSAIMNNATIQTYFNMICMEYYGYEYFQLLRLNKLELKLSERTLNLTILEIVYNIVTQIVARKWRYSEYIAYDMYILPLRIKKYINAMNYKFIEADIANNKRVLKLVSQPTRIITEEIIDVYHDDKINNIIYQFRSSAKEDLEKKLALFKNLTLFVRDAEPLINQKLGIEFGKAFIKDLDTLDKYNPSTLNEKEKKHIMKVIDDLFNINLIVLLYMSDSMKAGAWVKIREAENRRLELQLTQKTIEEANRRLQAIKKESEEIKKIATSAANIKSKSSSKPAAKRK</sequence>
<keyword evidence="3" id="KW-1185">Reference proteome</keyword>
<proteinExistence type="predicted"/>
<dbReference type="OrthoDB" id="388130at2"/>
<protein>
    <submittedName>
        <fullName evidence="2">Uncharacterized protein</fullName>
    </submittedName>
</protein>
<dbReference type="PATRIC" id="fig|216938.3.peg.279"/>
<dbReference type="STRING" id="216938.SHELI_v1c02770"/>
<keyword evidence="1" id="KW-0175">Coiled coil</keyword>
<evidence type="ECO:0000313" key="3">
    <source>
        <dbReference type="Proteomes" id="UP000094378"/>
    </source>
</evidence>
<gene>
    <name evidence="2" type="ORF">SHELI_v1c02770</name>
</gene>
<dbReference type="EMBL" id="CP017015">
    <property type="protein sequence ID" value="AOG60232.1"/>
    <property type="molecule type" value="Genomic_DNA"/>
</dbReference>
<name>A0A1B3SJX8_9MOLU</name>
<dbReference type="Proteomes" id="UP000094378">
    <property type="component" value="Chromosome"/>
</dbReference>
<evidence type="ECO:0000313" key="2">
    <source>
        <dbReference type="EMBL" id="AOG60232.1"/>
    </source>
</evidence>
<dbReference type="KEGG" id="shj:SHELI_v1c02770"/>
<evidence type="ECO:0000256" key="1">
    <source>
        <dbReference type="SAM" id="Coils"/>
    </source>
</evidence>
<organism evidence="2 3">
    <name type="scientific">Spiroplasma helicoides</name>
    <dbReference type="NCBI Taxonomy" id="216938"/>
    <lineage>
        <taxon>Bacteria</taxon>
        <taxon>Bacillati</taxon>
        <taxon>Mycoplasmatota</taxon>
        <taxon>Mollicutes</taxon>
        <taxon>Entomoplasmatales</taxon>
        <taxon>Spiroplasmataceae</taxon>
        <taxon>Spiroplasma</taxon>
    </lineage>
</organism>